<dbReference type="Pfam" id="PF01814">
    <property type="entry name" value="Hemerythrin"/>
    <property type="match status" value="1"/>
</dbReference>
<name>A0A1H6R3D3_9GAMM</name>
<feature type="compositionally biased region" description="Low complexity" evidence="1">
    <location>
        <begin position="7"/>
        <end position="17"/>
    </location>
</feature>
<dbReference type="STRING" id="529704.SAMN02927913_0755"/>
<dbReference type="Gene3D" id="1.20.120.520">
    <property type="entry name" value="nmb1532 protein domain like"/>
    <property type="match status" value="1"/>
</dbReference>
<sequence length="250" mass="26971">MRPASHPAQPAPAGDAADPGRRRWVGRAAFVGLATAMPLAALADDAKSTDVLAVEDLMREHGVLRRALLVYAQAAGQLKRGLAIPADALHRAAELFRRFGEDYHERSLEEQHVFPAVLAAGGEPAAICRTLATQHRRGRQITDYVLAASAGTGIGRSRMDPLAGVLDGMVRMYQHHTAIEDTVVFPAWKRTLTPARYSALSEQFEALEKHMFGHDGFEDAVRRIGTVEQAFGLADLATLTAAPPPVSPGR</sequence>
<dbReference type="InterPro" id="IPR006311">
    <property type="entry name" value="TAT_signal"/>
</dbReference>
<dbReference type="AlphaFoldDB" id="A0A1H6R3D3"/>
<evidence type="ECO:0000313" key="4">
    <source>
        <dbReference type="Proteomes" id="UP000199420"/>
    </source>
</evidence>
<feature type="domain" description="Hemerythrin-like" evidence="2">
    <location>
        <begin position="53"/>
        <end position="187"/>
    </location>
</feature>
<dbReference type="EMBL" id="FNYC01000001">
    <property type="protein sequence ID" value="SEI47017.1"/>
    <property type="molecule type" value="Genomic_DNA"/>
</dbReference>
<evidence type="ECO:0000313" key="3">
    <source>
        <dbReference type="EMBL" id="SEI47017.1"/>
    </source>
</evidence>
<dbReference type="CDD" id="cd12108">
    <property type="entry name" value="Hr-like"/>
    <property type="match status" value="1"/>
</dbReference>
<evidence type="ECO:0000259" key="2">
    <source>
        <dbReference type="Pfam" id="PF01814"/>
    </source>
</evidence>
<dbReference type="InterPro" id="IPR012312">
    <property type="entry name" value="Hemerythrin-like"/>
</dbReference>
<gene>
    <name evidence="3" type="ORF">SAMN04487997_0839</name>
</gene>
<proteinExistence type="predicted"/>
<dbReference type="PANTHER" id="PTHR39966">
    <property type="entry name" value="BLL2471 PROTEIN-RELATED"/>
    <property type="match status" value="1"/>
</dbReference>
<dbReference type="PANTHER" id="PTHR39966:SF1">
    <property type="entry name" value="HEMERYTHRIN-LIKE DOMAIN-CONTAINING PROTEIN"/>
    <property type="match status" value="1"/>
</dbReference>
<dbReference type="GO" id="GO:0005886">
    <property type="term" value="C:plasma membrane"/>
    <property type="evidence" value="ECO:0007669"/>
    <property type="project" value="TreeGrafter"/>
</dbReference>
<reference evidence="3 4" key="1">
    <citation type="submission" date="2016-10" db="EMBL/GenBank/DDBJ databases">
        <authorList>
            <person name="de Groot N.N."/>
        </authorList>
    </citation>
    <scope>NUCLEOTIDE SEQUENCE [LARGE SCALE GENOMIC DNA]</scope>
    <source>
        <strain evidence="3 4">DSM 26515</strain>
    </source>
</reference>
<accession>A0A1H6R3D3</accession>
<keyword evidence="4" id="KW-1185">Reference proteome</keyword>
<dbReference type="Proteomes" id="UP000199420">
    <property type="component" value="Unassembled WGS sequence"/>
</dbReference>
<dbReference type="PROSITE" id="PS51318">
    <property type="entry name" value="TAT"/>
    <property type="match status" value="1"/>
</dbReference>
<protein>
    <submittedName>
        <fullName evidence="3">Hemerythrin-like domain-containing protein</fullName>
    </submittedName>
</protein>
<dbReference type="OrthoDB" id="2083283at2"/>
<feature type="region of interest" description="Disordered" evidence="1">
    <location>
        <begin position="1"/>
        <end position="20"/>
    </location>
</feature>
<dbReference type="RefSeq" id="WP_091333746.1">
    <property type="nucleotide sequence ID" value="NZ_FNYC01000001.1"/>
</dbReference>
<evidence type="ECO:0000256" key="1">
    <source>
        <dbReference type="SAM" id="MobiDB-lite"/>
    </source>
</evidence>
<organism evidence="3 4">
    <name type="scientific">Frateuria terrea</name>
    <dbReference type="NCBI Taxonomy" id="529704"/>
    <lineage>
        <taxon>Bacteria</taxon>
        <taxon>Pseudomonadati</taxon>
        <taxon>Pseudomonadota</taxon>
        <taxon>Gammaproteobacteria</taxon>
        <taxon>Lysobacterales</taxon>
        <taxon>Rhodanobacteraceae</taxon>
        <taxon>Frateuria</taxon>
    </lineage>
</organism>